<comment type="caution">
    <text evidence="1">The sequence shown here is derived from an EMBL/GenBank/DDBJ whole genome shotgun (WGS) entry which is preliminary data.</text>
</comment>
<sequence length="335" mass="36267">MVKHLPPSIKHLLTLRNPQSFAGPPVPKLNGILNSTFADARSRKAETGWLVLTTCTLLTANVPSSVGHLYRFATRSDPSDAASRRSVSEAVDKAALMRESALKATIFTGVPRTIMALAGLMEALEGDVKGQLRTDSHRYAYVVFSRAAARTAIHAPTVCVCEENDDDSPIFVCRTVNPEKIDATLARGMALWNSIYEPHAKKLYDKLGSYHPDFICASAVPFPADCQMLIMCPFLAFIIQAYGSVLSPLPGDGEQGNLSRALGSVVGVACLRAEGHVGPQLTSHVFGLLKARNVENLSDEDRWLSTDEGTEWVIHTIDSLLDVVQPENAAVGTKL</sequence>
<reference evidence="1 2" key="1">
    <citation type="submission" date="2019-02" db="EMBL/GenBank/DDBJ databases">
        <title>Genome sequencing of the rare red list fungi Hericium alpestre (H. flagellum).</title>
        <authorList>
            <person name="Buettner E."/>
            <person name="Kellner H."/>
        </authorList>
    </citation>
    <scope>NUCLEOTIDE SEQUENCE [LARGE SCALE GENOMIC DNA]</scope>
    <source>
        <strain evidence="1 2">DSM 108284</strain>
    </source>
</reference>
<evidence type="ECO:0000313" key="2">
    <source>
        <dbReference type="Proteomes" id="UP000298061"/>
    </source>
</evidence>
<dbReference type="PANTHER" id="PTHR28180:SF2">
    <property type="entry name" value="PEROXISOMAL PROTEIN 2"/>
    <property type="match status" value="1"/>
</dbReference>
<dbReference type="Gene3D" id="1.20.1290.10">
    <property type="entry name" value="AhpD-like"/>
    <property type="match status" value="1"/>
</dbReference>
<dbReference type="OrthoDB" id="5392202at2759"/>
<gene>
    <name evidence="1" type="ORF">EWM64_g4375</name>
</gene>
<keyword evidence="2" id="KW-1185">Reference proteome</keyword>
<dbReference type="Proteomes" id="UP000298061">
    <property type="component" value="Unassembled WGS sequence"/>
</dbReference>
<dbReference type="InterPro" id="IPR029032">
    <property type="entry name" value="AhpD-like"/>
</dbReference>
<evidence type="ECO:0000313" key="1">
    <source>
        <dbReference type="EMBL" id="TFY79636.1"/>
    </source>
</evidence>
<dbReference type="PANTHER" id="PTHR28180">
    <property type="entry name" value="CONSERVED MITOCHONDRIAL PROTEIN-RELATED"/>
    <property type="match status" value="1"/>
</dbReference>
<dbReference type="STRING" id="135208.A0A4Y9ZXP0"/>
<proteinExistence type="predicted"/>
<accession>A0A4Y9ZXP0</accession>
<dbReference type="EMBL" id="SFCI01000466">
    <property type="protein sequence ID" value="TFY79636.1"/>
    <property type="molecule type" value="Genomic_DNA"/>
</dbReference>
<dbReference type="AlphaFoldDB" id="A0A4Y9ZXP0"/>
<organism evidence="1 2">
    <name type="scientific">Hericium alpestre</name>
    <dbReference type="NCBI Taxonomy" id="135208"/>
    <lineage>
        <taxon>Eukaryota</taxon>
        <taxon>Fungi</taxon>
        <taxon>Dikarya</taxon>
        <taxon>Basidiomycota</taxon>
        <taxon>Agaricomycotina</taxon>
        <taxon>Agaricomycetes</taxon>
        <taxon>Russulales</taxon>
        <taxon>Hericiaceae</taxon>
        <taxon>Hericium</taxon>
    </lineage>
</organism>
<dbReference type="InterPro" id="IPR052999">
    <property type="entry name" value="PTS1_Protein"/>
</dbReference>
<protein>
    <submittedName>
        <fullName evidence="1">Uncharacterized protein</fullName>
    </submittedName>
</protein>
<name>A0A4Y9ZXP0_9AGAM</name>